<dbReference type="InterPro" id="IPR011050">
    <property type="entry name" value="Pectin_lyase_fold/virulence"/>
</dbReference>
<dbReference type="Gene3D" id="2.160.20.10">
    <property type="entry name" value="Single-stranded right-handed beta-helix, Pectin lyase-like"/>
    <property type="match status" value="1"/>
</dbReference>
<evidence type="ECO:0000313" key="4">
    <source>
        <dbReference type="Proteomes" id="UP000320913"/>
    </source>
</evidence>
<feature type="signal peptide" evidence="1">
    <location>
        <begin position="1"/>
        <end position="32"/>
    </location>
</feature>
<dbReference type="InterPro" id="IPR039448">
    <property type="entry name" value="Beta_helix"/>
</dbReference>
<accession>A0A538SYI7</accession>
<evidence type="ECO:0000313" key="3">
    <source>
        <dbReference type="EMBL" id="TMQ56458.1"/>
    </source>
</evidence>
<dbReference type="Proteomes" id="UP000320913">
    <property type="component" value="Unassembled WGS sequence"/>
</dbReference>
<sequence length="253" mass="27550">MPVFSKALRSAPARRSGASLLVLLWMATSASAGTLRVGPDRNYKRFSDVARAAHDGDIILVDAGDYPGDVAKWTQNDLVIWAPNGRARIRADGASVEGKAIWVVEGRNFTAENIEFSGARVPDHNGAGVRLDARGTATLRNCYFHHNEMGVLGDADQVVIEGCVFDRNAPTENLGESYYHNIYVWGPSVVIRNCLVHRAAVGHNIKTRGTTNYILYNKIADEEDGTGSYAIDVPDCGRTYIIGNVIEQGPMSE</sequence>
<feature type="domain" description="Right handed beta helix" evidence="2">
    <location>
        <begin position="99"/>
        <end position="220"/>
    </location>
</feature>
<comment type="caution">
    <text evidence="3">The sequence shown here is derived from an EMBL/GenBank/DDBJ whole genome shotgun (WGS) entry which is preliminary data.</text>
</comment>
<protein>
    <submittedName>
        <fullName evidence="3">Right-handed parallel beta-helix repeat-containing protein</fullName>
    </submittedName>
</protein>
<feature type="chain" id="PRO_5021933303" evidence="1">
    <location>
        <begin position="33"/>
        <end position="253"/>
    </location>
</feature>
<evidence type="ECO:0000256" key="1">
    <source>
        <dbReference type="SAM" id="SignalP"/>
    </source>
</evidence>
<keyword evidence="1" id="KW-0732">Signal</keyword>
<evidence type="ECO:0000259" key="2">
    <source>
        <dbReference type="Pfam" id="PF13229"/>
    </source>
</evidence>
<dbReference type="EMBL" id="VBOV01000213">
    <property type="protein sequence ID" value="TMQ56458.1"/>
    <property type="molecule type" value="Genomic_DNA"/>
</dbReference>
<reference evidence="3 4" key="1">
    <citation type="journal article" date="2019" name="Nat. Microbiol.">
        <title>Mediterranean grassland soil C-N compound turnover is dependent on rainfall and depth, and is mediated by genomically divergent microorganisms.</title>
        <authorList>
            <person name="Diamond S."/>
            <person name="Andeer P.F."/>
            <person name="Li Z."/>
            <person name="Crits-Christoph A."/>
            <person name="Burstein D."/>
            <person name="Anantharaman K."/>
            <person name="Lane K.R."/>
            <person name="Thomas B.C."/>
            <person name="Pan C."/>
            <person name="Northen T.R."/>
            <person name="Banfield J.F."/>
        </authorList>
    </citation>
    <scope>NUCLEOTIDE SEQUENCE [LARGE SCALE GENOMIC DNA]</scope>
    <source>
        <strain evidence="3">WS_5</strain>
    </source>
</reference>
<dbReference type="SUPFAM" id="SSF51126">
    <property type="entry name" value="Pectin lyase-like"/>
    <property type="match status" value="1"/>
</dbReference>
<organism evidence="3 4">
    <name type="scientific">Eiseniibacteriota bacterium</name>
    <dbReference type="NCBI Taxonomy" id="2212470"/>
    <lineage>
        <taxon>Bacteria</taxon>
        <taxon>Candidatus Eiseniibacteriota</taxon>
    </lineage>
</organism>
<proteinExistence type="predicted"/>
<dbReference type="Pfam" id="PF13229">
    <property type="entry name" value="Beta_helix"/>
    <property type="match status" value="1"/>
</dbReference>
<gene>
    <name evidence="3" type="ORF">E6K75_08545</name>
</gene>
<name>A0A538SYI7_UNCEI</name>
<feature type="non-terminal residue" evidence="3">
    <location>
        <position position="253"/>
    </location>
</feature>
<dbReference type="AlphaFoldDB" id="A0A538SYI7"/>
<dbReference type="InterPro" id="IPR012334">
    <property type="entry name" value="Pectin_lyas_fold"/>
</dbReference>